<evidence type="ECO:0000256" key="8">
    <source>
        <dbReference type="ARBA" id="ARBA00023014"/>
    </source>
</evidence>
<dbReference type="InterPro" id="IPR001433">
    <property type="entry name" value="OxRdtase_FAD/NAD-bd"/>
</dbReference>
<dbReference type="InterPro" id="IPR006058">
    <property type="entry name" value="2Fe2S_fd_BS"/>
</dbReference>
<keyword evidence="2" id="KW-0285">Flavoprotein</keyword>
<evidence type="ECO:0000256" key="9">
    <source>
        <dbReference type="SAM" id="MobiDB-lite"/>
    </source>
</evidence>
<dbReference type="GO" id="GO:0050660">
    <property type="term" value="F:flavin adenine dinucleotide binding"/>
    <property type="evidence" value="ECO:0007669"/>
    <property type="project" value="TreeGrafter"/>
</dbReference>
<dbReference type="PRINTS" id="PR00409">
    <property type="entry name" value="PHDIOXRDTASE"/>
</dbReference>
<keyword evidence="3" id="KW-0001">2Fe-2S</keyword>
<dbReference type="Gene3D" id="3.40.50.80">
    <property type="entry name" value="Nucleotide-binding domain of ferredoxin-NADP reductase (FNR) module"/>
    <property type="match status" value="1"/>
</dbReference>
<keyword evidence="13" id="KW-1185">Reference proteome</keyword>
<dbReference type="InterPro" id="IPR012675">
    <property type="entry name" value="Beta-grasp_dom_sf"/>
</dbReference>
<organism evidence="12 13">
    <name type="scientific">Mycobacterium timonense</name>
    <dbReference type="NCBI Taxonomy" id="701043"/>
    <lineage>
        <taxon>Bacteria</taxon>
        <taxon>Bacillati</taxon>
        <taxon>Actinomycetota</taxon>
        <taxon>Actinomycetes</taxon>
        <taxon>Mycobacteriales</taxon>
        <taxon>Mycobacteriaceae</taxon>
        <taxon>Mycobacterium</taxon>
        <taxon>Mycobacterium avium complex (MAC)</taxon>
    </lineage>
</organism>
<dbReference type="PANTHER" id="PTHR47354:SF8">
    <property type="entry name" value="1,2-PHENYLACETYL-COA EPOXIDASE, SUBUNIT E"/>
    <property type="match status" value="1"/>
</dbReference>
<dbReference type="GO" id="GO:0046872">
    <property type="term" value="F:metal ion binding"/>
    <property type="evidence" value="ECO:0007669"/>
    <property type="project" value="UniProtKB-KW"/>
</dbReference>
<keyword evidence="6" id="KW-0560">Oxidoreductase</keyword>
<dbReference type="PROSITE" id="PS51384">
    <property type="entry name" value="FAD_FR"/>
    <property type="match status" value="1"/>
</dbReference>
<evidence type="ECO:0000256" key="5">
    <source>
        <dbReference type="ARBA" id="ARBA00022827"/>
    </source>
</evidence>
<dbReference type="SUPFAM" id="SSF63380">
    <property type="entry name" value="Riboflavin synthase domain-like"/>
    <property type="match status" value="1"/>
</dbReference>
<dbReference type="Proteomes" id="UP000465301">
    <property type="component" value="Unassembled WGS sequence"/>
</dbReference>
<dbReference type="Gene3D" id="3.10.20.30">
    <property type="match status" value="1"/>
</dbReference>
<evidence type="ECO:0000259" key="11">
    <source>
        <dbReference type="PROSITE" id="PS51384"/>
    </source>
</evidence>
<feature type="domain" description="2Fe-2S ferredoxin-type" evidence="10">
    <location>
        <begin position="276"/>
        <end position="364"/>
    </location>
</feature>
<dbReference type="GO" id="GO:0016491">
    <property type="term" value="F:oxidoreductase activity"/>
    <property type="evidence" value="ECO:0007669"/>
    <property type="project" value="UniProtKB-KW"/>
</dbReference>
<dbReference type="InterPro" id="IPR050415">
    <property type="entry name" value="MRET"/>
</dbReference>
<evidence type="ECO:0000256" key="4">
    <source>
        <dbReference type="ARBA" id="ARBA00022723"/>
    </source>
</evidence>
<dbReference type="PANTHER" id="PTHR47354">
    <property type="entry name" value="NADH OXIDOREDUCTASE HCR"/>
    <property type="match status" value="1"/>
</dbReference>
<dbReference type="InterPro" id="IPR036010">
    <property type="entry name" value="2Fe-2S_ferredoxin-like_sf"/>
</dbReference>
<dbReference type="InterPro" id="IPR008333">
    <property type="entry name" value="Cbr1-like_FAD-bd_dom"/>
</dbReference>
<feature type="domain" description="FAD-binding FR-type" evidence="11">
    <location>
        <begin position="30"/>
        <end position="135"/>
    </location>
</feature>
<feature type="region of interest" description="Disordered" evidence="9">
    <location>
        <begin position="1"/>
        <end position="22"/>
    </location>
</feature>
<name>A0A7I9Z8C2_9MYCO</name>
<dbReference type="EMBL" id="BLLA01000001">
    <property type="protein sequence ID" value="GFG97173.1"/>
    <property type="molecule type" value="Genomic_DNA"/>
</dbReference>
<sequence length="364" mass="38744">MGDDRSTANAGPATVTGGAPGAVDMADAPDGFVPLRIKQVVPETRDAVSIVLDVPPGSAAQFGYHAGQFLTLLVRVDGREYRRCYSMSSSPAVGEDLRITVKRDRDGAVSNWLNDTAAPGDRLYALPPQGRFVLNDTDRNLVAFAGGSGITPVFSLLRTALAAGARTARLFYANRNRDAVIFDDALGTLESRHADRLVVHHHLDDQRGFATQADIAAFVENADGADFYICGPNEFMDTVRTALDAAGVPPNRLHIEHFDVTDVAAAAPPDTDAVTDEVTIVLDGSTTTAPYYAGNTLLQTARMAGLRAPSSCEIGSCGTCMGRLTQGSARMINNDALDQDEVDEGWVLTCQAVPTSPTVRVVYE</sequence>
<proteinExistence type="predicted"/>
<evidence type="ECO:0000256" key="7">
    <source>
        <dbReference type="ARBA" id="ARBA00023004"/>
    </source>
</evidence>
<dbReference type="CDD" id="cd00207">
    <property type="entry name" value="fer2"/>
    <property type="match status" value="1"/>
</dbReference>
<evidence type="ECO:0000256" key="2">
    <source>
        <dbReference type="ARBA" id="ARBA00022630"/>
    </source>
</evidence>
<dbReference type="SUPFAM" id="SSF54292">
    <property type="entry name" value="2Fe-2S ferredoxin-like"/>
    <property type="match status" value="1"/>
</dbReference>
<dbReference type="InterPro" id="IPR017927">
    <property type="entry name" value="FAD-bd_FR_type"/>
</dbReference>
<dbReference type="PRINTS" id="PR00371">
    <property type="entry name" value="FPNCR"/>
</dbReference>
<dbReference type="GO" id="GO:0051537">
    <property type="term" value="F:2 iron, 2 sulfur cluster binding"/>
    <property type="evidence" value="ECO:0007669"/>
    <property type="project" value="UniProtKB-KW"/>
</dbReference>
<evidence type="ECO:0000313" key="12">
    <source>
        <dbReference type="EMBL" id="GFG97173.1"/>
    </source>
</evidence>
<evidence type="ECO:0000259" key="10">
    <source>
        <dbReference type="PROSITE" id="PS51085"/>
    </source>
</evidence>
<dbReference type="SUPFAM" id="SSF52343">
    <property type="entry name" value="Ferredoxin reductase-like, C-terminal NADP-linked domain"/>
    <property type="match status" value="1"/>
</dbReference>
<dbReference type="InterPro" id="IPR017938">
    <property type="entry name" value="Riboflavin_synthase-like_b-brl"/>
</dbReference>
<feature type="compositionally biased region" description="Low complexity" evidence="9">
    <location>
        <begin position="10"/>
        <end position="22"/>
    </location>
</feature>
<dbReference type="CDD" id="cd06214">
    <property type="entry name" value="PA_degradation_oxidoreductase_like"/>
    <property type="match status" value="1"/>
</dbReference>
<keyword evidence="7" id="KW-0408">Iron</keyword>
<dbReference type="AlphaFoldDB" id="A0A7I9Z8C2"/>
<dbReference type="Gene3D" id="2.40.30.10">
    <property type="entry name" value="Translation factors"/>
    <property type="match status" value="1"/>
</dbReference>
<keyword evidence="4" id="KW-0479">Metal-binding</keyword>
<dbReference type="InterPro" id="IPR001709">
    <property type="entry name" value="Flavoprot_Pyr_Nucl_cyt_Rdtase"/>
</dbReference>
<dbReference type="Pfam" id="PF00970">
    <property type="entry name" value="FAD_binding_6"/>
    <property type="match status" value="1"/>
</dbReference>
<keyword evidence="8" id="KW-0411">Iron-sulfur</keyword>
<keyword evidence="5" id="KW-0274">FAD</keyword>
<evidence type="ECO:0000256" key="6">
    <source>
        <dbReference type="ARBA" id="ARBA00023002"/>
    </source>
</evidence>
<dbReference type="PROSITE" id="PS51085">
    <property type="entry name" value="2FE2S_FER_2"/>
    <property type="match status" value="1"/>
</dbReference>
<evidence type="ECO:0000313" key="13">
    <source>
        <dbReference type="Proteomes" id="UP000465301"/>
    </source>
</evidence>
<dbReference type="PROSITE" id="PS00197">
    <property type="entry name" value="2FE2S_FER_1"/>
    <property type="match status" value="1"/>
</dbReference>
<evidence type="ECO:0000256" key="1">
    <source>
        <dbReference type="ARBA" id="ARBA00001974"/>
    </source>
</evidence>
<comment type="cofactor">
    <cofactor evidence="1">
        <name>FAD</name>
        <dbReference type="ChEBI" id="CHEBI:57692"/>
    </cofactor>
</comment>
<dbReference type="InterPro" id="IPR039261">
    <property type="entry name" value="FNR_nucleotide-bd"/>
</dbReference>
<protein>
    <submittedName>
        <fullName evidence="12">Ferredoxin</fullName>
    </submittedName>
</protein>
<dbReference type="InterPro" id="IPR001041">
    <property type="entry name" value="2Fe-2S_ferredoxin-type"/>
</dbReference>
<evidence type="ECO:0000256" key="3">
    <source>
        <dbReference type="ARBA" id="ARBA00022714"/>
    </source>
</evidence>
<gene>
    <name evidence="12" type="ORF">MTIM_30520</name>
</gene>
<comment type="caution">
    <text evidence="12">The sequence shown here is derived from an EMBL/GenBank/DDBJ whole genome shotgun (WGS) entry which is preliminary data.</text>
</comment>
<dbReference type="Pfam" id="PF00111">
    <property type="entry name" value="Fer2"/>
    <property type="match status" value="1"/>
</dbReference>
<accession>A0A7I9Z8C2</accession>
<reference evidence="12 13" key="1">
    <citation type="journal article" date="2019" name="Emerg. Microbes Infect.">
        <title>Comprehensive subspecies identification of 175 nontuberculous mycobacteria species based on 7547 genomic profiles.</title>
        <authorList>
            <person name="Matsumoto Y."/>
            <person name="Kinjo T."/>
            <person name="Motooka D."/>
            <person name="Nabeya D."/>
            <person name="Jung N."/>
            <person name="Uechi K."/>
            <person name="Horii T."/>
            <person name="Iida T."/>
            <person name="Fujita J."/>
            <person name="Nakamura S."/>
        </authorList>
    </citation>
    <scope>NUCLEOTIDE SEQUENCE [LARGE SCALE GENOMIC DNA]</scope>
    <source>
        <strain evidence="12 13">JCM 30726</strain>
    </source>
</reference>
<dbReference type="RefSeq" id="WP_163711047.1">
    <property type="nucleotide sequence ID" value="NZ_BLLA01000001.1"/>
</dbReference>
<dbReference type="Pfam" id="PF00175">
    <property type="entry name" value="NAD_binding_1"/>
    <property type="match status" value="1"/>
</dbReference>